<sequence>MTDVTETSIATQKIETSRQRQSRVVGILLIALALFVVFVFGMGLSGDATFRLSRPTDPYALPNLVVPAGPFTYVAAALLGFLGARELIRGGTRWTSLSLGFGLAILVFAFLVWATAGKSFSLTGMLQATVVRAMPIALGGLAGVLCERVAVVNIAIEGMLLAGAFTGALIGSLLGGWGGLVAAVLVGGAFGFMLAALVVTYRMDQIVAGVVINLFVLGLTSYVSSQVFSEFRHLNNAPVFRAVKIPLLGDIPVIGPMLFNQNIFVYGALILVALATYYLFHTRSGLRARAVGEHPRAADTLGVDVYRTRYIHVTLGGMVAGFGGAWFTLGSVGRFDENMTGGRGFIGLAAMIFGRWHPVGALMAALVFGFADSLQQKLALLNTPIPSEFLSMAPYIATMIVVAGLIGRARAPAADGKPYVKE</sequence>
<dbReference type="Pfam" id="PF02653">
    <property type="entry name" value="BPD_transp_2"/>
    <property type="match status" value="1"/>
</dbReference>
<feature type="transmembrane region" description="Helical" evidence="6">
    <location>
        <begin position="64"/>
        <end position="84"/>
    </location>
</feature>
<protein>
    <submittedName>
        <fullName evidence="7">ABC transporter permease</fullName>
    </submittedName>
</protein>
<dbReference type="InterPro" id="IPR001851">
    <property type="entry name" value="ABC_transp_permease"/>
</dbReference>
<comment type="subcellular location">
    <subcellularLocation>
        <location evidence="1">Cell membrane</location>
        <topology evidence="1">Multi-pass membrane protein</topology>
    </subcellularLocation>
</comment>
<feature type="transmembrane region" description="Helical" evidence="6">
    <location>
        <begin position="151"/>
        <end position="174"/>
    </location>
</feature>
<proteinExistence type="predicted"/>
<dbReference type="CDD" id="cd06580">
    <property type="entry name" value="TM_PBP1_transp_TpRbsC_like"/>
    <property type="match status" value="1"/>
</dbReference>
<name>A0A6L8LMI9_9RHOB</name>
<dbReference type="PANTHER" id="PTHR43370">
    <property type="entry name" value="SUGAR ABC TRANSPORTER INTEGRAL MEMBRANE PROTEIN-RELATED"/>
    <property type="match status" value="1"/>
</dbReference>
<evidence type="ECO:0000256" key="2">
    <source>
        <dbReference type="ARBA" id="ARBA00022475"/>
    </source>
</evidence>
<accession>A0A6L8LMI9</accession>
<evidence type="ECO:0000256" key="1">
    <source>
        <dbReference type="ARBA" id="ARBA00004651"/>
    </source>
</evidence>
<evidence type="ECO:0000256" key="5">
    <source>
        <dbReference type="ARBA" id="ARBA00023136"/>
    </source>
</evidence>
<feature type="transmembrane region" description="Helical" evidence="6">
    <location>
        <begin position="122"/>
        <end position="144"/>
    </location>
</feature>
<keyword evidence="5 6" id="KW-0472">Membrane</keyword>
<dbReference type="GO" id="GO:0005886">
    <property type="term" value="C:plasma membrane"/>
    <property type="evidence" value="ECO:0007669"/>
    <property type="project" value="UniProtKB-SubCell"/>
</dbReference>
<feature type="transmembrane region" description="Helical" evidence="6">
    <location>
        <begin position="263"/>
        <end position="280"/>
    </location>
</feature>
<keyword evidence="3 6" id="KW-0812">Transmembrane</keyword>
<dbReference type="EMBL" id="WWEN01000005">
    <property type="protein sequence ID" value="MYM56236.1"/>
    <property type="molecule type" value="Genomic_DNA"/>
</dbReference>
<feature type="transmembrane region" description="Helical" evidence="6">
    <location>
        <begin position="206"/>
        <end position="224"/>
    </location>
</feature>
<keyword evidence="4 6" id="KW-1133">Transmembrane helix</keyword>
<dbReference type="Proteomes" id="UP000479043">
    <property type="component" value="Unassembled WGS sequence"/>
</dbReference>
<evidence type="ECO:0000313" key="8">
    <source>
        <dbReference type="Proteomes" id="UP000479043"/>
    </source>
</evidence>
<evidence type="ECO:0000256" key="4">
    <source>
        <dbReference type="ARBA" id="ARBA00022989"/>
    </source>
</evidence>
<dbReference type="AlphaFoldDB" id="A0A6L8LMI9"/>
<feature type="transmembrane region" description="Helical" evidence="6">
    <location>
        <begin position="344"/>
        <end position="369"/>
    </location>
</feature>
<organism evidence="7 8">
    <name type="scientific">Thalassovita mangrovi</name>
    <dbReference type="NCBI Taxonomy" id="2692236"/>
    <lineage>
        <taxon>Bacteria</taxon>
        <taxon>Pseudomonadati</taxon>
        <taxon>Pseudomonadota</taxon>
        <taxon>Alphaproteobacteria</taxon>
        <taxon>Rhodobacterales</taxon>
        <taxon>Roseobacteraceae</taxon>
        <taxon>Thalassovita</taxon>
    </lineage>
</organism>
<dbReference type="PANTHER" id="PTHR43370:SF1">
    <property type="entry name" value="GUANOSINE ABC TRANSPORTER PERMEASE PROTEIN NUPQ"/>
    <property type="match status" value="1"/>
</dbReference>
<reference evidence="7 8" key="1">
    <citation type="submission" date="2020-01" db="EMBL/GenBank/DDBJ databases">
        <authorList>
            <person name="Chen S."/>
        </authorList>
    </citation>
    <scope>NUCLEOTIDE SEQUENCE [LARGE SCALE GENOMIC DNA]</scope>
    <source>
        <strain evidence="7 8">GS-10</strain>
    </source>
</reference>
<comment type="caution">
    <text evidence="7">The sequence shown here is derived from an EMBL/GenBank/DDBJ whole genome shotgun (WGS) entry which is preliminary data.</text>
</comment>
<feature type="transmembrane region" description="Helical" evidence="6">
    <location>
        <begin position="24"/>
        <end position="44"/>
    </location>
</feature>
<evidence type="ECO:0000256" key="3">
    <source>
        <dbReference type="ARBA" id="ARBA00022692"/>
    </source>
</evidence>
<feature type="transmembrane region" description="Helical" evidence="6">
    <location>
        <begin position="180"/>
        <end position="199"/>
    </location>
</feature>
<evidence type="ECO:0000313" key="7">
    <source>
        <dbReference type="EMBL" id="MYM56236.1"/>
    </source>
</evidence>
<keyword evidence="2" id="KW-1003">Cell membrane</keyword>
<feature type="transmembrane region" description="Helical" evidence="6">
    <location>
        <begin position="96"/>
        <end position="116"/>
    </location>
</feature>
<evidence type="ECO:0000256" key="6">
    <source>
        <dbReference type="SAM" id="Phobius"/>
    </source>
</evidence>
<gene>
    <name evidence="7" type="ORF">GR167_13040</name>
</gene>
<keyword evidence="8" id="KW-1185">Reference proteome</keyword>
<dbReference type="GO" id="GO:0022857">
    <property type="term" value="F:transmembrane transporter activity"/>
    <property type="evidence" value="ECO:0007669"/>
    <property type="project" value="InterPro"/>
</dbReference>
<dbReference type="RefSeq" id="WP_160974083.1">
    <property type="nucleotide sequence ID" value="NZ_WWEN01000005.1"/>
</dbReference>
<feature type="transmembrane region" description="Helical" evidence="6">
    <location>
        <begin position="389"/>
        <end position="407"/>
    </location>
</feature>